<organism evidence="2 3">
    <name type="scientific">Armatimonas rosea</name>
    <dbReference type="NCBI Taxonomy" id="685828"/>
    <lineage>
        <taxon>Bacteria</taxon>
        <taxon>Bacillati</taxon>
        <taxon>Armatimonadota</taxon>
        <taxon>Armatimonadia</taxon>
        <taxon>Armatimonadales</taxon>
        <taxon>Armatimonadaceae</taxon>
        <taxon>Armatimonas</taxon>
    </lineage>
</organism>
<evidence type="ECO:0000256" key="1">
    <source>
        <dbReference type="SAM" id="SignalP"/>
    </source>
</evidence>
<evidence type="ECO:0000313" key="2">
    <source>
        <dbReference type="EMBL" id="MBB6051825.1"/>
    </source>
</evidence>
<gene>
    <name evidence="2" type="ORF">HNQ39_003635</name>
</gene>
<accession>A0A7W9W867</accession>
<proteinExistence type="predicted"/>
<dbReference type="AlphaFoldDB" id="A0A7W9W867"/>
<evidence type="ECO:0000313" key="3">
    <source>
        <dbReference type="Proteomes" id="UP000520814"/>
    </source>
</evidence>
<sequence length="166" mass="17143">MKSHLLALSLALLTTPALAQSRPFRMTLGGSTAPTRDLFWFGASLDTKRLTPQRTLSLYAESAFSLGSGSGTSADPNAPPSAETMDGFGGVGFSVRQSRGYGWVGVGLGSYLTTFSGGGAGTRKRTELGGKVFAGVGGGLYFTELTLTLPSVTQPVQAGISVGFRL</sequence>
<keyword evidence="1" id="KW-0732">Signal</keyword>
<reference evidence="2 3" key="1">
    <citation type="submission" date="2020-08" db="EMBL/GenBank/DDBJ databases">
        <title>Genomic Encyclopedia of Type Strains, Phase IV (KMG-IV): sequencing the most valuable type-strain genomes for metagenomic binning, comparative biology and taxonomic classification.</title>
        <authorList>
            <person name="Goeker M."/>
        </authorList>
    </citation>
    <scope>NUCLEOTIDE SEQUENCE [LARGE SCALE GENOMIC DNA]</scope>
    <source>
        <strain evidence="2 3">DSM 23562</strain>
    </source>
</reference>
<protein>
    <recommendedName>
        <fullName evidence="4">Outer membrane protein beta-barrel domain-containing protein</fullName>
    </recommendedName>
</protein>
<name>A0A7W9W867_ARMRO</name>
<dbReference type="RefSeq" id="WP_184199633.1">
    <property type="nucleotide sequence ID" value="NZ_JACHGW010000003.1"/>
</dbReference>
<feature type="signal peptide" evidence="1">
    <location>
        <begin position="1"/>
        <end position="19"/>
    </location>
</feature>
<dbReference type="Proteomes" id="UP000520814">
    <property type="component" value="Unassembled WGS sequence"/>
</dbReference>
<feature type="chain" id="PRO_5030618888" description="Outer membrane protein beta-barrel domain-containing protein" evidence="1">
    <location>
        <begin position="20"/>
        <end position="166"/>
    </location>
</feature>
<keyword evidence="3" id="KW-1185">Reference proteome</keyword>
<dbReference type="EMBL" id="JACHGW010000003">
    <property type="protein sequence ID" value="MBB6051825.1"/>
    <property type="molecule type" value="Genomic_DNA"/>
</dbReference>
<evidence type="ECO:0008006" key="4">
    <source>
        <dbReference type="Google" id="ProtNLM"/>
    </source>
</evidence>
<comment type="caution">
    <text evidence="2">The sequence shown here is derived from an EMBL/GenBank/DDBJ whole genome shotgun (WGS) entry which is preliminary data.</text>
</comment>